<name>A0AA48I318_9ALTE</name>
<dbReference type="InterPro" id="IPR001375">
    <property type="entry name" value="Peptidase_S9_cat"/>
</dbReference>
<proteinExistence type="predicted"/>
<keyword evidence="2" id="KW-0732">Signal</keyword>
<keyword evidence="5" id="KW-1185">Reference proteome</keyword>
<dbReference type="SUPFAM" id="SSF82171">
    <property type="entry name" value="DPP6 N-terminal domain-like"/>
    <property type="match status" value="1"/>
</dbReference>
<dbReference type="GO" id="GO:0004252">
    <property type="term" value="F:serine-type endopeptidase activity"/>
    <property type="evidence" value="ECO:0007669"/>
    <property type="project" value="TreeGrafter"/>
</dbReference>
<evidence type="ECO:0000313" key="5">
    <source>
        <dbReference type="Proteomes" id="UP001333710"/>
    </source>
</evidence>
<evidence type="ECO:0000259" key="3">
    <source>
        <dbReference type="Pfam" id="PF00326"/>
    </source>
</evidence>
<gene>
    <name evidence="4" type="ORF">MACH26_05310</name>
</gene>
<evidence type="ECO:0000256" key="2">
    <source>
        <dbReference type="SAM" id="SignalP"/>
    </source>
</evidence>
<dbReference type="KEGG" id="pmaw:MACH26_05310"/>
<dbReference type="RefSeq" id="WP_338290926.1">
    <property type="nucleotide sequence ID" value="NZ_AP027272.1"/>
</dbReference>
<reference evidence="4" key="1">
    <citation type="submission" date="2023-01" db="EMBL/GenBank/DDBJ databases">
        <title>Complete genome sequence of Planctobacterium marinum strain Dej080120_11.</title>
        <authorList>
            <person name="Ueki S."/>
            <person name="Maruyama F."/>
        </authorList>
    </citation>
    <scope>NUCLEOTIDE SEQUENCE</scope>
    <source>
        <strain evidence="4">Dej080120_11</strain>
    </source>
</reference>
<sequence>MRSALYFLILFLFHSTNVWSTSYSPAHFAKGSEYFDVKISPTGEYIALGIIAEDRRQLVVLDTKTFQTLGGTRFVYPKQVGPFYWANDERLVIKSVETRSWHSEPTYLGELFAVNFDGSDGESIYGYSAAGGGTGTRLKRKESTIGFADIVSFLPHDDKHILISSTPMSQDGKRLSTVEKLNIYSGKMTNIAKAPAPQAKFIADSTGNLRFARGLDDDGSFLFHKYDAEKNNWSLVTDFKIGTKFNPLTLDKEGKNVFIANNGDANFIGVHRYEVETGKVHEVYTDEAVDITDLEFSDNLSSVYGMRIDNGYPEYLIFNKQAKEAQVFKSLLATFSGMKVTLTSGTEAGDKWIILVSSDSDAGTFYLFDREKMNISMLFPIFSHLPEKDMARTTAHTIKASDDMDIPVYLTMPNSPKGPVPLVTLVHGGPHGVRDYWSFDNEVQMLANEGYAVLRVNFRGSGGYGTAFEEAGHRKWGSRIQQDIIDATNWAREQTQINAEKVCIMGASFGAYSALQSSIMTDDVFDCAIGNAGVYDLQNLFEEGDIPEFFWGDSFLETVVGTEKEQLIAFSPTHNVHKLNIPVLIAHGKKDRRAPYSQATDLRDALDKANKDYEWFVRSSETHGFYDEENRSEYFEKVASFLEQHLN</sequence>
<dbReference type="Pfam" id="PF00326">
    <property type="entry name" value="Peptidase_S9"/>
    <property type="match status" value="1"/>
</dbReference>
<feature type="signal peptide" evidence="2">
    <location>
        <begin position="1"/>
        <end position="20"/>
    </location>
</feature>
<keyword evidence="1" id="KW-0378">Hydrolase</keyword>
<dbReference type="Proteomes" id="UP001333710">
    <property type="component" value="Chromosome"/>
</dbReference>
<organism evidence="4 5">
    <name type="scientific">Planctobacterium marinum</name>
    <dbReference type="NCBI Taxonomy" id="1631968"/>
    <lineage>
        <taxon>Bacteria</taxon>
        <taxon>Pseudomonadati</taxon>
        <taxon>Pseudomonadota</taxon>
        <taxon>Gammaproteobacteria</taxon>
        <taxon>Alteromonadales</taxon>
        <taxon>Alteromonadaceae</taxon>
        <taxon>Planctobacterium</taxon>
    </lineage>
</organism>
<dbReference type="SUPFAM" id="SSF53474">
    <property type="entry name" value="alpha/beta-Hydrolases"/>
    <property type="match status" value="1"/>
</dbReference>
<feature type="chain" id="PRO_5041333265" evidence="2">
    <location>
        <begin position="21"/>
        <end position="647"/>
    </location>
</feature>
<dbReference type="EMBL" id="AP027272">
    <property type="protein sequence ID" value="BDX05010.1"/>
    <property type="molecule type" value="Genomic_DNA"/>
</dbReference>
<dbReference type="PANTHER" id="PTHR42776:SF27">
    <property type="entry name" value="DIPEPTIDYL PEPTIDASE FAMILY MEMBER 6"/>
    <property type="match status" value="1"/>
</dbReference>
<evidence type="ECO:0000256" key="1">
    <source>
        <dbReference type="ARBA" id="ARBA00022801"/>
    </source>
</evidence>
<dbReference type="AlphaFoldDB" id="A0AA48I318"/>
<dbReference type="Gene3D" id="3.40.50.1820">
    <property type="entry name" value="alpha/beta hydrolase"/>
    <property type="match status" value="1"/>
</dbReference>
<dbReference type="InterPro" id="IPR029058">
    <property type="entry name" value="AB_hydrolase_fold"/>
</dbReference>
<feature type="domain" description="Peptidase S9 prolyl oligopeptidase catalytic" evidence="3">
    <location>
        <begin position="437"/>
        <end position="647"/>
    </location>
</feature>
<accession>A0AA48I318</accession>
<dbReference type="PANTHER" id="PTHR42776">
    <property type="entry name" value="SERINE PEPTIDASE S9 FAMILY MEMBER"/>
    <property type="match status" value="1"/>
</dbReference>
<protein>
    <submittedName>
        <fullName evidence="4">Peptidase S9</fullName>
    </submittedName>
</protein>
<evidence type="ECO:0000313" key="4">
    <source>
        <dbReference type="EMBL" id="BDX05010.1"/>
    </source>
</evidence>
<dbReference type="GO" id="GO:0006508">
    <property type="term" value="P:proteolysis"/>
    <property type="evidence" value="ECO:0007669"/>
    <property type="project" value="InterPro"/>
</dbReference>